<dbReference type="EMBL" id="CAJVPU010032089">
    <property type="protein sequence ID" value="CAG8718711.1"/>
    <property type="molecule type" value="Genomic_DNA"/>
</dbReference>
<name>A0ACA9PPH4_9GLOM</name>
<evidence type="ECO:0000313" key="1">
    <source>
        <dbReference type="EMBL" id="CAG8718711.1"/>
    </source>
</evidence>
<dbReference type="Proteomes" id="UP000789702">
    <property type="component" value="Unassembled WGS sequence"/>
</dbReference>
<proteinExistence type="predicted"/>
<keyword evidence="2" id="KW-1185">Reference proteome</keyword>
<comment type="caution">
    <text evidence="1">The sequence shown here is derived from an EMBL/GenBank/DDBJ whole genome shotgun (WGS) entry which is preliminary data.</text>
</comment>
<accession>A0ACA9PPH4</accession>
<reference evidence="1" key="1">
    <citation type="submission" date="2021-06" db="EMBL/GenBank/DDBJ databases">
        <authorList>
            <person name="Kallberg Y."/>
            <person name="Tangrot J."/>
            <person name="Rosling A."/>
        </authorList>
    </citation>
    <scope>NUCLEOTIDE SEQUENCE</scope>
    <source>
        <strain evidence="1">IL203A</strain>
    </source>
</reference>
<sequence length="73" mass="8363">DIQSINNNVTRRRTKFPEKNGDWICMFCEYRLYYDERRTRRRPKVNTVNANGGDGGNNNAGEGRNGPDKALAT</sequence>
<evidence type="ECO:0000313" key="2">
    <source>
        <dbReference type="Proteomes" id="UP000789702"/>
    </source>
</evidence>
<protein>
    <submittedName>
        <fullName evidence="1">15588_t:CDS:1</fullName>
    </submittedName>
</protein>
<gene>
    <name evidence="1" type="ORF">DHETER_LOCUS12702</name>
</gene>
<organism evidence="1 2">
    <name type="scientific">Dentiscutata heterogama</name>
    <dbReference type="NCBI Taxonomy" id="1316150"/>
    <lineage>
        <taxon>Eukaryota</taxon>
        <taxon>Fungi</taxon>
        <taxon>Fungi incertae sedis</taxon>
        <taxon>Mucoromycota</taxon>
        <taxon>Glomeromycotina</taxon>
        <taxon>Glomeromycetes</taxon>
        <taxon>Diversisporales</taxon>
        <taxon>Gigasporaceae</taxon>
        <taxon>Dentiscutata</taxon>
    </lineage>
</organism>
<feature type="non-terminal residue" evidence="1">
    <location>
        <position position="1"/>
    </location>
</feature>